<evidence type="ECO:0000256" key="1">
    <source>
        <dbReference type="ARBA" id="ARBA00022490"/>
    </source>
</evidence>
<dbReference type="GO" id="GO:0006352">
    <property type="term" value="P:DNA-templated transcription initiation"/>
    <property type="evidence" value="ECO:0007669"/>
    <property type="project" value="UniProtKB-UniRule"/>
</dbReference>
<evidence type="ECO:0000256" key="6">
    <source>
        <dbReference type="HAMAP-Rule" id="MF_02064"/>
    </source>
</evidence>
<gene>
    <name evidence="6" type="primary">sigI</name>
    <name evidence="8" type="ORF">IAA53_08410</name>
</gene>
<evidence type="ECO:0000256" key="2">
    <source>
        <dbReference type="ARBA" id="ARBA00023015"/>
    </source>
</evidence>
<dbReference type="AlphaFoldDB" id="A0A9D1DIM1"/>
<dbReference type="SUPFAM" id="SSF88946">
    <property type="entry name" value="Sigma2 domain of RNA polymerase sigma factors"/>
    <property type="match status" value="1"/>
</dbReference>
<keyword evidence="2 6" id="KW-0805">Transcription regulation</keyword>
<comment type="activity regulation">
    <text evidence="6">Negatively regulated by the anti-sigma-I factor RsgI.</text>
</comment>
<comment type="caution">
    <text evidence="8">The sequence shown here is derived from an EMBL/GenBank/DDBJ whole genome shotgun (WGS) entry which is preliminary data.</text>
</comment>
<dbReference type="EMBL" id="DVHE01000064">
    <property type="protein sequence ID" value="HIR51289.1"/>
    <property type="molecule type" value="Genomic_DNA"/>
</dbReference>
<keyword evidence="6" id="KW-0346">Stress response</keyword>
<reference evidence="8" key="2">
    <citation type="journal article" date="2021" name="PeerJ">
        <title>Extensive microbial diversity within the chicken gut microbiome revealed by metagenomics and culture.</title>
        <authorList>
            <person name="Gilroy R."/>
            <person name="Ravi A."/>
            <person name="Getino M."/>
            <person name="Pursley I."/>
            <person name="Horton D.L."/>
            <person name="Alikhan N.F."/>
            <person name="Baker D."/>
            <person name="Gharbi K."/>
            <person name="Hall N."/>
            <person name="Watson M."/>
            <person name="Adriaenssens E.M."/>
            <person name="Foster-Nyarko E."/>
            <person name="Jarju S."/>
            <person name="Secka A."/>
            <person name="Antonio M."/>
            <person name="Oren A."/>
            <person name="Chaudhuri R.R."/>
            <person name="La Ragione R."/>
            <person name="Hildebrand F."/>
            <person name="Pallen M.J."/>
        </authorList>
    </citation>
    <scope>NUCLEOTIDE SEQUENCE</scope>
    <source>
        <strain evidence="8">ChiBcec15-4380</strain>
    </source>
</reference>
<keyword evidence="3 6" id="KW-0731">Sigma factor</keyword>
<name>A0A9D1DIM1_9FIRM</name>
<feature type="short sequence motif" description="Polymerase core binding" evidence="6">
    <location>
        <begin position="51"/>
        <end position="64"/>
    </location>
</feature>
<dbReference type="Gene3D" id="1.10.1740.10">
    <property type="match status" value="1"/>
</dbReference>
<comment type="subunit">
    <text evidence="6">Interacts with RsgI.</text>
</comment>
<dbReference type="GO" id="GO:0016987">
    <property type="term" value="F:sigma factor activity"/>
    <property type="evidence" value="ECO:0007669"/>
    <property type="project" value="UniProtKB-UniRule"/>
</dbReference>
<evidence type="ECO:0000256" key="5">
    <source>
        <dbReference type="ARBA" id="ARBA00023163"/>
    </source>
</evidence>
<feature type="domain" description="RNA polymerase sigma-70 region 2" evidence="7">
    <location>
        <begin position="25"/>
        <end position="96"/>
    </location>
</feature>
<dbReference type="Pfam" id="PF04542">
    <property type="entry name" value="Sigma70_r2"/>
    <property type="match status" value="1"/>
</dbReference>
<accession>A0A9D1DIM1</accession>
<dbReference type="HAMAP" id="MF_02064">
    <property type="entry name" value="Sigma70_SigI"/>
    <property type="match status" value="1"/>
</dbReference>
<reference evidence="8" key="1">
    <citation type="submission" date="2020-10" db="EMBL/GenBank/DDBJ databases">
        <authorList>
            <person name="Gilroy R."/>
        </authorList>
    </citation>
    <scope>NUCLEOTIDE SEQUENCE</scope>
    <source>
        <strain evidence="8">ChiBcec15-4380</strain>
    </source>
</reference>
<evidence type="ECO:0000259" key="7">
    <source>
        <dbReference type="Pfam" id="PF04542"/>
    </source>
</evidence>
<proteinExistence type="inferred from homology"/>
<comment type="function">
    <text evidence="6">Sigma factors are initiation factors that promote the attachment of RNA polymerase to specific initiation sites and are then released.</text>
</comment>
<evidence type="ECO:0000256" key="3">
    <source>
        <dbReference type="ARBA" id="ARBA00023082"/>
    </source>
</evidence>
<dbReference type="InterPro" id="IPR014244">
    <property type="entry name" value="RNA_pol_sigma-I"/>
</dbReference>
<dbReference type="GO" id="GO:0005737">
    <property type="term" value="C:cytoplasm"/>
    <property type="evidence" value="ECO:0007669"/>
    <property type="project" value="UniProtKB-SubCell"/>
</dbReference>
<dbReference type="InterPro" id="IPR013325">
    <property type="entry name" value="RNA_pol_sigma_r2"/>
</dbReference>
<sequence>MVRTEHDIVAQVQVAKSDSEAADALIRQYTGFIRSETVKFIHTAPENGHEDELSIAMLAFYEAVLAYEKSRGAFLPFAARAIRNRLIDHYRTEKRRGNVISLHTPLSGEEDGGELLDTIPDAADPAEDYAVRTAGQQEIQEFSEKLARFGLTFSDVADNCPRQERTFAACRRVLDFARTRPELLKRVEDTGKLPMNELAAGSGTDRKTMERHRKYLAAILLAFTNGYEIIRGHLCQIAPAKGGSVK</sequence>
<evidence type="ECO:0000313" key="9">
    <source>
        <dbReference type="Proteomes" id="UP000824239"/>
    </source>
</evidence>
<comment type="similarity">
    <text evidence="6">Belongs to the sigma-70 factor family. SigI subfamily.</text>
</comment>
<dbReference type="InterPro" id="IPR007627">
    <property type="entry name" value="RNA_pol_sigma70_r2"/>
</dbReference>
<keyword evidence="1 6" id="KW-0963">Cytoplasm</keyword>
<keyword evidence="4 6" id="KW-0238">DNA-binding</keyword>
<dbReference type="Proteomes" id="UP000824239">
    <property type="component" value="Unassembled WGS sequence"/>
</dbReference>
<comment type="subcellular location">
    <subcellularLocation>
        <location evidence="6">Cytoplasm</location>
    </subcellularLocation>
</comment>
<organism evidence="8 9">
    <name type="scientific">Candidatus Avoscillospira avicola</name>
    <dbReference type="NCBI Taxonomy" id="2840706"/>
    <lineage>
        <taxon>Bacteria</taxon>
        <taxon>Bacillati</taxon>
        <taxon>Bacillota</taxon>
        <taxon>Clostridia</taxon>
        <taxon>Eubacteriales</taxon>
        <taxon>Oscillospiraceae</taxon>
        <taxon>Oscillospiraceae incertae sedis</taxon>
        <taxon>Candidatus Avoscillospira</taxon>
    </lineage>
</organism>
<feature type="DNA-binding region" description="H-T-H motif" evidence="6">
    <location>
        <begin position="195"/>
        <end position="214"/>
    </location>
</feature>
<protein>
    <recommendedName>
        <fullName evidence="6">RNA polymerase sigma factor SigI</fullName>
    </recommendedName>
</protein>
<dbReference type="GO" id="GO:0003677">
    <property type="term" value="F:DNA binding"/>
    <property type="evidence" value="ECO:0007669"/>
    <property type="project" value="UniProtKB-UniRule"/>
</dbReference>
<keyword evidence="5 6" id="KW-0804">Transcription</keyword>
<evidence type="ECO:0000313" key="8">
    <source>
        <dbReference type="EMBL" id="HIR51289.1"/>
    </source>
</evidence>
<evidence type="ECO:0000256" key="4">
    <source>
        <dbReference type="ARBA" id="ARBA00023125"/>
    </source>
</evidence>